<evidence type="ECO:0000256" key="1">
    <source>
        <dbReference type="ARBA" id="ARBA00004141"/>
    </source>
</evidence>
<keyword evidence="9" id="KW-1185">Reference proteome</keyword>
<evidence type="ECO:0000313" key="9">
    <source>
        <dbReference type="Proteomes" id="UP001146120"/>
    </source>
</evidence>
<keyword evidence="5 7" id="KW-1133">Transmembrane helix</keyword>
<feature type="transmembrane region" description="Helical" evidence="7">
    <location>
        <begin position="12"/>
        <end position="31"/>
    </location>
</feature>
<proteinExistence type="inferred from homology"/>
<feature type="transmembrane region" description="Helical" evidence="7">
    <location>
        <begin position="218"/>
        <end position="235"/>
    </location>
</feature>
<evidence type="ECO:0000256" key="4">
    <source>
        <dbReference type="ARBA" id="ARBA00022976"/>
    </source>
</evidence>
<gene>
    <name evidence="8" type="ORF">N0F65_002371</name>
</gene>
<feature type="transmembrane region" description="Helical" evidence="7">
    <location>
        <begin position="113"/>
        <end position="136"/>
    </location>
</feature>
<reference evidence="8" key="1">
    <citation type="submission" date="2022-11" db="EMBL/GenBank/DDBJ databases">
        <authorList>
            <person name="Morgan W.R."/>
            <person name="Tartar A."/>
        </authorList>
    </citation>
    <scope>NUCLEOTIDE SEQUENCE</scope>
    <source>
        <strain evidence="8">ARSEF 373</strain>
    </source>
</reference>
<dbReference type="AlphaFoldDB" id="A0AAV2YPG1"/>
<reference evidence="8" key="2">
    <citation type="journal article" date="2023" name="Microbiol Resour">
        <title>Decontamination and Annotation of the Draft Genome Sequence of the Oomycete Lagenidium giganteum ARSEF 373.</title>
        <authorList>
            <person name="Morgan W.R."/>
            <person name="Tartar A."/>
        </authorList>
    </citation>
    <scope>NUCLEOTIDE SEQUENCE</scope>
    <source>
        <strain evidence="8">ARSEF 373</strain>
    </source>
</reference>
<dbReference type="GO" id="GO:0007219">
    <property type="term" value="P:Notch signaling pathway"/>
    <property type="evidence" value="ECO:0007669"/>
    <property type="project" value="UniProtKB-KW"/>
</dbReference>
<dbReference type="InterPro" id="IPR009294">
    <property type="entry name" value="Aph-1"/>
</dbReference>
<keyword evidence="4" id="KW-0914">Notch signaling pathway</keyword>
<feature type="transmembrane region" description="Helical" evidence="7">
    <location>
        <begin position="38"/>
        <end position="60"/>
    </location>
</feature>
<accession>A0AAV2YPG1</accession>
<dbReference type="GO" id="GO:0016020">
    <property type="term" value="C:membrane"/>
    <property type="evidence" value="ECO:0007669"/>
    <property type="project" value="UniProtKB-SubCell"/>
</dbReference>
<evidence type="ECO:0000256" key="2">
    <source>
        <dbReference type="ARBA" id="ARBA00005577"/>
    </source>
</evidence>
<evidence type="ECO:0008006" key="10">
    <source>
        <dbReference type="Google" id="ProtNLM"/>
    </source>
</evidence>
<name>A0AAV2YPG1_9STRA</name>
<dbReference type="Proteomes" id="UP001146120">
    <property type="component" value="Unassembled WGS sequence"/>
</dbReference>
<evidence type="ECO:0000313" key="8">
    <source>
        <dbReference type="EMBL" id="DAZ95259.1"/>
    </source>
</evidence>
<sequence>MALHDGRVNWPLFFGCILIAFGPLAAFFFVVVGQRAQLMILALSGAFVWMVSILVTSTLWQIPALGESLEATLAVGIVLQEIARYVFFVLYTRTERAVQKVTTSTHQLPLNDLTSSIAGGVGFALMHSLMMYGSMIAASTGARGAAFSDSCPGVPLVFSTAFMTLALTVLDVALMVIAFDGYRKKSIPSIAFVIIVHLGVGLSALANKSDNGCTISIPIHYAGALLASGAAYVLIGRWKQSAH</sequence>
<dbReference type="GO" id="GO:0016485">
    <property type="term" value="P:protein processing"/>
    <property type="evidence" value="ECO:0007669"/>
    <property type="project" value="InterPro"/>
</dbReference>
<dbReference type="PANTHER" id="PTHR12889">
    <property type="entry name" value="GAMMA-SECRETASE SUBUNIT APH-1"/>
    <property type="match status" value="1"/>
</dbReference>
<evidence type="ECO:0000256" key="3">
    <source>
        <dbReference type="ARBA" id="ARBA00022692"/>
    </source>
</evidence>
<organism evidence="8 9">
    <name type="scientific">Lagenidium giganteum</name>
    <dbReference type="NCBI Taxonomy" id="4803"/>
    <lineage>
        <taxon>Eukaryota</taxon>
        <taxon>Sar</taxon>
        <taxon>Stramenopiles</taxon>
        <taxon>Oomycota</taxon>
        <taxon>Peronosporomycetes</taxon>
        <taxon>Pythiales</taxon>
        <taxon>Pythiaceae</taxon>
    </lineage>
</organism>
<dbReference type="Pfam" id="PF06105">
    <property type="entry name" value="Aph-1"/>
    <property type="match status" value="1"/>
</dbReference>
<comment type="subcellular location">
    <subcellularLocation>
        <location evidence="1">Membrane</location>
        <topology evidence="1">Multi-pass membrane protein</topology>
    </subcellularLocation>
</comment>
<evidence type="ECO:0000256" key="5">
    <source>
        <dbReference type="ARBA" id="ARBA00022989"/>
    </source>
</evidence>
<protein>
    <recommendedName>
        <fullName evidence="10">Gamma-secretase subunit Aph-1</fullName>
    </recommendedName>
</protein>
<feature type="transmembrane region" description="Helical" evidence="7">
    <location>
        <begin position="186"/>
        <end position="206"/>
    </location>
</feature>
<keyword evidence="3 7" id="KW-0812">Transmembrane</keyword>
<feature type="transmembrane region" description="Helical" evidence="7">
    <location>
        <begin position="156"/>
        <end position="179"/>
    </location>
</feature>
<comment type="similarity">
    <text evidence="2">Belongs to the APH-1 family.</text>
</comment>
<evidence type="ECO:0000256" key="6">
    <source>
        <dbReference type="ARBA" id="ARBA00023136"/>
    </source>
</evidence>
<feature type="transmembrane region" description="Helical" evidence="7">
    <location>
        <begin position="72"/>
        <end position="92"/>
    </location>
</feature>
<dbReference type="EMBL" id="DAKRPA010000212">
    <property type="protein sequence ID" value="DAZ95259.1"/>
    <property type="molecule type" value="Genomic_DNA"/>
</dbReference>
<comment type="caution">
    <text evidence="8">The sequence shown here is derived from an EMBL/GenBank/DDBJ whole genome shotgun (WGS) entry which is preliminary data.</text>
</comment>
<keyword evidence="6 7" id="KW-0472">Membrane</keyword>
<evidence type="ECO:0000256" key="7">
    <source>
        <dbReference type="SAM" id="Phobius"/>
    </source>
</evidence>